<dbReference type="Proteomes" id="UP000243002">
    <property type="component" value="Unassembled WGS sequence"/>
</dbReference>
<dbReference type="RefSeq" id="WP_106632794.1">
    <property type="nucleotide sequence ID" value="NZ_PXXO01000013.1"/>
</dbReference>
<dbReference type="PANTHER" id="PTHR33778:SF1">
    <property type="entry name" value="MAGNESIUM TRANSPORTER YHID-RELATED"/>
    <property type="match status" value="1"/>
</dbReference>
<dbReference type="InterPro" id="IPR049177">
    <property type="entry name" value="MgtC_SapB_SrpB_YhiD_N"/>
</dbReference>
<reference evidence="9 10" key="1">
    <citation type="journal article" date="2018" name="Environ. Microbiol.">
        <title>Ecological and genomic features of two widespread freshwater picocyanobacteria.</title>
        <authorList>
            <person name="Cabello-Yeves P.J."/>
            <person name="Picazo A."/>
            <person name="Camacho A."/>
            <person name="Callieri C."/>
            <person name="Rosselli R."/>
            <person name="Roda-Garcia J.J."/>
            <person name="Coutinho F.H."/>
            <person name="Rodriguez-Valera F."/>
        </authorList>
    </citation>
    <scope>NUCLEOTIDE SEQUENCE [LARGE SCALE GENOMIC DNA]</scope>
    <source>
        <strain evidence="9 10">Tous</strain>
    </source>
</reference>
<dbReference type="OrthoDB" id="9811198at2"/>
<keyword evidence="10" id="KW-1185">Reference proteome</keyword>
<sequence>MSWLPALTPDLEVLLRLGLAVLCGLAVGINRAHHGNTSHPNRLRVHVLVGLSACLMVLAAGDDPQARSRVIQGVATGIGFLGAGEILVPPAADKRGLPEVRGLTSAASIWFTAALGVTVAASTPLLAGVALVLALITLSQRSNGESRPDIDPAADQKRKR</sequence>
<feature type="domain" description="MgtC/SapB/SrpB/YhiD N-terminal" evidence="8">
    <location>
        <begin position="17"/>
        <end position="140"/>
    </location>
</feature>
<evidence type="ECO:0000256" key="6">
    <source>
        <dbReference type="ARBA" id="ARBA00023136"/>
    </source>
</evidence>
<dbReference type="PANTHER" id="PTHR33778">
    <property type="entry name" value="PROTEIN MGTC"/>
    <property type="match status" value="1"/>
</dbReference>
<comment type="caution">
    <text evidence="9">The sequence shown here is derived from an EMBL/GenBank/DDBJ whole genome shotgun (WGS) entry which is preliminary data.</text>
</comment>
<keyword evidence="6 7" id="KW-0472">Membrane</keyword>
<evidence type="ECO:0000256" key="7">
    <source>
        <dbReference type="SAM" id="Phobius"/>
    </source>
</evidence>
<comment type="subcellular location">
    <subcellularLocation>
        <location evidence="1">Cell membrane</location>
        <topology evidence="1">Multi-pass membrane protein</topology>
    </subcellularLocation>
</comment>
<gene>
    <name evidence="9" type="ORF">C7K55_10940</name>
</gene>
<evidence type="ECO:0000256" key="5">
    <source>
        <dbReference type="ARBA" id="ARBA00022989"/>
    </source>
</evidence>
<dbReference type="AlphaFoldDB" id="A0A2P7MT86"/>
<dbReference type="EMBL" id="PXXO01000013">
    <property type="protein sequence ID" value="PSJ04355.1"/>
    <property type="molecule type" value="Genomic_DNA"/>
</dbReference>
<keyword evidence="3" id="KW-1003">Cell membrane</keyword>
<keyword evidence="5 7" id="KW-1133">Transmembrane helix</keyword>
<feature type="transmembrane region" description="Helical" evidence="7">
    <location>
        <begin position="13"/>
        <end position="31"/>
    </location>
</feature>
<comment type="similarity">
    <text evidence="2">Belongs to the MgtC/SapB family.</text>
</comment>
<evidence type="ECO:0000256" key="2">
    <source>
        <dbReference type="ARBA" id="ARBA00009298"/>
    </source>
</evidence>
<dbReference type="InterPro" id="IPR003416">
    <property type="entry name" value="MgtC/SapB/SrpB/YhiD_fam"/>
</dbReference>
<evidence type="ECO:0000256" key="1">
    <source>
        <dbReference type="ARBA" id="ARBA00004651"/>
    </source>
</evidence>
<organism evidence="9 10">
    <name type="scientific">Cyanobium usitatum str. Tous</name>
    <dbReference type="NCBI Taxonomy" id="2116684"/>
    <lineage>
        <taxon>Bacteria</taxon>
        <taxon>Bacillati</taxon>
        <taxon>Cyanobacteriota</taxon>
        <taxon>Cyanophyceae</taxon>
        <taxon>Synechococcales</taxon>
        <taxon>Prochlorococcaceae</taxon>
        <taxon>Cyanobium</taxon>
    </lineage>
</organism>
<feature type="transmembrane region" description="Helical" evidence="7">
    <location>
        <begin position="43"/>
        <end position="61"/>
    </location>
</feature>
<feature type="transmembrane region" description="Helical" evidence="7">
    <location>
        <begin position="109"/>
        <end position="138"/>
    </location>
</feature>
<protein>
    <submittedName>
        <fullName evidence="9">Magnesium transporter</fullName>
    </submittedName>
</protein>
<proteinExistence type="inferred from homology"/>
<evidence type="ECO:0000313" key="9">
    <source>
        <dbReference type="EMBL" id="PSJ04355.1"/>
    </source>
</evidence>
<keyword evidence="4 7" id="KW-0812">Transmembrane</keyword>
<evidence type="ECO:0000256" key="4">
    <source>
        <dbReference type="ARBA" id="ARBA00022692"/>
    </source>
</evidence>
<accession>A0A2P7MT86</accession>
<evidence type="ECO:0000256" key="3">
    <source>
        <dbReference type="ARBA" id="ARBA00022475"/>
    </source>
</evidence>
<evidence type="ECO:0000259" key="8">
    <source>
        <dbReference type="Pfam" id="PF02308"/>
    </source>
</evidence>
<dbReference type="PRINTS" id="PR01837">
    <property type="entry name" value="MGTCSAPBPROT"/>
</dbReference>
<evidence type="ECO:0000313" key="10">
    <source>
        <dbReference type="Proteomes" id="UP000243002"/>
    </source>
</evidence>
<name>A0A2P7MT86_9CYAN</name>
<dbReference type="Pfam" id="PF02308">
    <property type="entry name" value="MgtC"/>
    <property type="match status" value="1"/>
</dbReference>
<dbReference type="GO" id="GO:0005886">
    <property type="term" value="C:plasma membrane"/>
    <property type="evidence" value="ECO:0007669"/>
    <property type="project" value="UniProtKB-SubCell"/>
</dbReference>